<evidence type="ECO:0000256" key="1">
    <source>
        <dbReference type="SAM" id="MobiDB-lite"/>
    </source>
</evidence>
<reference evidence="3" key="1">
    <citation type="journal article" date="2019" name="Int. J. Syst. Evol. Microbiol.">
        <title>The Global Catalogue of Microorganisms (GCM) 10K type strain sequencing project: providing services to taxonomists for standard genome sequencing and annotation.</title>
        <authorList>
            <consortium name="The Broad Institute Genomics Platform"/>
            <consortium name="The Broad Institute Genome Sequencing Center for Infectious Disease"/>
            <person name="Wu L."/>
            <person name="Ma J."/>
        </authorList>
    </citation>
    <scope>NUCLEOTIDE SEQUENCE [LARGE SCALE GENOMIC DNA]</scope>
    <source>
        <strain evidence="3">CGMCC 4.7093</strain>
    </source>
</reference>
<sequence>MFGIPDERSGEAVHAVVQVRSSVGADDLERELRDTNGHGRETQM</sequence>
<organism evidence="2 3">
    <name type="scientific">Actinomycetospora atypica</name>
    <dbReference type="NCBI Taxonomy" id="1290095"/>
    <lineage>
        <taxon>Bacteria</taxon>
        <taxon>Bacillati</taxon>
        <taxon>Actinomycetota</taxon>
        <taxon>Actinomycetes</taxon>
        <taxon>Pseudonocardiales</taxon>
        <taxon>Pseudonocardiaceae</taxon>
        <taxon>Actinomycetospora</taxon>
    </lineage>
</organism>
<feature type="compositionally biased region" description="Basic and acidic residues" evidence="1">
    <location>
        <begin position="30"/>
        <end position="44"/>
    </location>
</feature>
<evidence type="ECO:0000313" key="3">
    <source>
        <dbReference type="Proteomes" id="UP001595947"/>
    </source>
</evidence>
<comment type="caution">
    <text evidence="2">The sequence shown here is derived from an EMBL/GenBank/DDBJ whole genome shotgun (WGS) entry which is preliminary data.</text>
</comment>
<gene>
    <name evidence="2" type="ORF">ACFPBZ_21615</name>
</gene>
<evidence type="ECO:0000313" key="2">
    <source>
        <dbReference type="EMBL" id="MFC5064836.1"/>
    </source>
</evidence>
<protein>
    <submittedName>
        <fullName evidence="2">Uncharacterized protein</fullName>
    </submittedName>
</protein>
<proteinExistence type="predicted"/>
<feature type="region of interest" description="Disordered" evidence="1">
    <location>
        <begin position="23"/>
        <end position="44"/>
    </location>
</feature>
<dbReference type="RefSeq" id="WP_378038180.1">
    <property type="nucleotide sequence ID" value="NZ_JBHSIV010000027.1"/>
</dbReference>
<accession>A0ABV9YSI9</accession>
<name>A0ABV9YSI9_9PSEU</name>
<keyword evidence="3" id="KW-1185">Reference proteome</keyword>
<dbReference type="Proteomes" id="UP001595947">
    <property type="component" value="Unassembled WGS sequence"/>
</dbReference>
<dbReference type="EMBL" id="JBHSIV010000027">
    <property type="protein sequence ID" value="MFC5064836.1"/>
    <property type="molecule type" value="Genomic_DNA"/>
</dbReference>